<evidence type="ECO:0000313" key="4">
    <source>
        <dbReference type="Proteomes" id="UP000248724"/>
    </source>
</evidence>
<dbReference type="Proteomes" id="UP000248724">
    <property type="component" value="Unassembled WGS sequence"/>
</dbReference>
<dbReference type="AlphaFoldDB" id="A0A2W5Z0R6"/>
<organism evidence="3 4">
    <name type="scientific">Candidatus Aeolococcus gillhamiae</name>
    <dbReference type="NCBI Taxonomy" id="3127015"/>
    <lineage>
        <taxon>Bacteria</taxon>
        <taxon>Bacillati</taxon>
        <taxon>Candidatus Dormiibacterota</taxon>
        <taxon>Candidatus Dormibacteria</taxon>
        <taxon>Candidatus Aeolococcales</taxon>
        <taxon>Candidatus Aeolococcaceae</taxon>
        <taxon>Candidatus Aeolococcus</taxon>
    </lineage>
</organism>
<keyword evidence="2" id="KW-0812">Transmembrane</keyword>
<comment type="caution">
    <text evidence="3">The sequence shown here is derived from an EMBL/GenBank/DDBJ whole genome shotgun (WGS) entry which is preliminary data.</text>
</comment>
<gene>
    <name evidence="3" type="ORF">DLM65_12195</name>
</gene>
<keyword evidence="2" id="KW-0472">Membrane</keyword>
<reference evidence="3 4" key="1">
    <citation type="journal article" date="2017" name="Nature">
        <title>Atmospheric trace gases support primary production in Antarctic desert surface soil.</title>
        <authorList>
            <person name="Ji M."/>
            <person name="Greening C."/>
            <person name="Vanwonterghem I."/>
            <person name="Carere C.R."/>
            <person name="Bay S.K."/>
            <person name="Steen J.A."/>
            <person name="Montgomery K."/>
            <person name="Lines T."/>
            <person name="Beardall J."/>
            <person name="van Dorst J."/>
            <person name="Snape I."/>
            <person name="Stott M.B."/>
            <person name="Hugenholtz P."/>
            <person name="Ferrari B.C."/>
        </authorList>
    </citation>
    <scope>NUCLEOTIDE SEQUENCE [LARGE SCALE GENOMIC DNA]</scope>
    <source>
        <strain evidence="3">RRmetagenome_bin12</strain>
    </source>
</reference>
<sequence>MTYVVWIAIGLAAVVFCVFAGWPLYTTYKTRGQGADVAEGQAYFKAKARAQRAQAAARPAEKARPGAQDTGQAAESDTAAPPSRD</sequence>
<keyword evidence="2" id="KW-1133">Transmembrane helix</keyword>
<feature type="transmembrane region" description="Helical" evidence="2">
    <location>
        <begin position="6"/>
        <end position="25"/>
    </location>
</feature>
<protein>
    <submittedName>
        <fullName evidence="3">Uncharacterized protein</fullName>
    </submittedName>
</protein>
<dbReference type="EMBL" id="QHBU01000246">
    <property type="protein sequence ID" value="PZR78730.1"/>
    <property type="molecule type" value="Genomic_DNA"/>
</dbReference>
<evidence type="ECO:0000313" key="3">
    <source>
        <dbReference type="EMBL" id="PZR78730.1"/>
    </source>
</evidence>
<name>A0A2W5Z0R6_9BACT</name>
<evidence type="ECO:0000256" key="1">
    <source>
        <dbReference type="SAM" id="MobiDB-lite"/>
    </source>
</evidence>
<accession>A0A2W5Z0R6</accession>
<proteinExistence type="predicted"/>
<feature type="region of interest" description="Disordered" evidence="1">
    <location>
        <begin position="53"/>
        <end position="85"/>
    </location>
</feature>
<evidence type="ECO:0000256" key="2">
    <source>
        <dbReference type="SAM" id="Phobius"/>
    </source>
</evidence>